<evidence type="ECO:0000259" key="6">
    <source>
        <dbReference type="Pfam" id="PF04116"/>
    </source>
</evidence>
<evidence type="ECO:0000256" key="5">
    <source>
        <dbReference type="SAM" id="Phobius"/>
    </source>
</evidence>
<reference evidence="7 8" key="1">
    <citation type="journal article" date="2011" name="Mol. Biol. Evol.">
        <title>Comparative genomic analysis of fruiting body formation in Myxococcales.</title>
        <authorList>
            <person name="Huntley S."/>
            <person name="Hamann N."/>
            <person name="Wegener-Feldbrugge S."/>
            <person name="Treuner-Lange A."/>
            <person name="Kube M."/>
            <person name="Reinhardt R."/>
            <person name="Klages S."/>
            <person name="Muller R."/>
            <person name="Ronning C.M."/>
            <person name="Nierman W.C."/>
            <person name="Sogaard-Andersen L."/>
        </authorList>
    </citation>
    <scope>NUCLEOTIDE SEQUENCE [LARGE SCALE GENOMIC DNA]</scope>
    <source>
        <strain evidence="7 8">DW4/3-1</strain>
    </source>
</reference>
<dbReference type="KEGG" id="sur:STAUR_5883"/>
<keyword evidence="2 5" id="KW-0812">Transmembrane</keyword>
<evidence type="ECO:0000313" key="7">
    <source>
        <dbReference type="EMBL" id="ADO73644.1"/>
    </source>
</evidence>
<evidence type="ECO:0000256" key="1">
    <source>
        <dbReference type="ARBA" id="ARBA00004370"/>
    </source>
</evidence>
<dbReference type="GO" id="GO:0016020">
    <property type="term" value="C:membrane"/>
    <property type="evidence" value="ECO:0007669"/>
    <property type="project" value="UniProtKB-SubCell"/>
</dbReference>
<keyword evidence="3 5" id="KW-1133">Transmembrane helix</keyword>
<feature type="transmembrane region" description="Helical" evidence="5">
    <location>
        <begin position="92"/>
        <end position="118"/>
    </location>
</feature>
<dbReference type="OrthoDB" id="5291790at2"/>
<evidence type="ECO:0000256" key="3">
    <source>
        <dbReference type="ARBA" id="ARBA00022989"/>
    </source>
</evidence>
<dbReference type="eggNOG" id="COG3000">
    <property type="taxonomic scope" value="Bacteria"/>
</dbReference>
<feature type="transmembrane region" description="Helical" evidence="5">
    <location>
        <begin position="38"/>
        <end position="58"/>
    </location>
</feature>
<dbReference type="PANTHER" id="PTHR11863">
    <property type="entry name" value="STEROL DESATURASE"/>
    <property type="match status" value="1"/>
</dbReference>
<keyword evidence="4 5" id="KW-0472">Membrane</keyword>
<evidence type="ECO:0000256" key="4">
    <source>
        <dbReference type="ARBA" id="ARBA00023136"/>
    </source>
</evidence>
<feature type="transmembrane region" description="Helical" evidence="5">
    <location>
        <begin position="170"/>
        <end position="193"/>
    </location>
</feature>
<dbReference type="STRING" id="378806.STAUR_5883"/>
<dbReference type="InterPro" id="IPR050307">
    <property type="entry name" value="Sterol_Desaturase_Related"/>
</dbReference>
<name>E3FZ09_STIAD</name>
<evidence type="ECO:0000256" key="2">
    <source>
        <dbReference type="ARBA" id="ARBA00022692"/>
    </source>
</evidence>
<accession>E3FZ09</accession>
<dbReference type="GO" id="GO:0005506">
    <property type="term" value="F:iron ion binding"/>
    <property type="evidence" value="ECO:0007669"/>
    <property type="project" value="InterPro"/>
</dbReference>
<organism evidence="7 8">
    <name type="scientific">Stigmatella aurantiaca (strain DW4/3-1)</name>
    <dbReference type="NCBI Taxonomy" id="378806"/>
    <lineage>
        <taxon>Bacteria</taxon>
        <taxon>Pseudomonadati</taxon>
        <taxon>Myxococcota</taxon>
        <taxon>Myxococcia</taxon>
        <taxon>Myxococcales</taxon>
        <taxon>Cystobacterineae</taxon>
        <taxon>Archangiaceae</taxon>
        <taxon>Stigmatella</taxon>
    </lineage>
</organism>
<dbReference type="GO" id="GO:0008610">
    <property type="term" value="P:lipid biosynthetic process"/>
    <property type="evidence" value="ECO:0007669"/>
    <property type="project" value="InterPro"/>
</dbReference>
<dbReference type="Proteomes" id="UP000001351">
    <property type="component" value="Chromosome"/>
</dbReference>
<comment type="subcellular location">
    <subcellularLocation>
        <location evidence="1">Membrane</location>
    </subcellularLocation>
</comment>
<dbReference type="InterPro" id="IPR006694">
    <property type="entry name" value="Fatty_acid_hydroxylase"/>
</dbReference>
<gene>
    <name evidence="7" type="ordered locus">STAUR_5883</name>
</gene>
<sequence>MEIRISMRRAHETADGALWFKRLKHGLWDRDMSFERTGLQAIALVLLSVAALFAELSYHHNGLGLFDTLHAKSVVIFYNVEALILSSVDASLASWIIAAAIFRIVFGMLVGVADMVFYKKIMGRPFDWEALINTAIVNFVFLSTALFTFMNPSVQEVLRHYVRLIERVPTLVNLNGAVALAVACFIADFCYYWSHRWCHKIRFFWNLGHIHHHRSRNLSQLTQVVDPQSSLLDVAGGRAFVLLLLPLLTKLFSLDFRGSGWMFVVLLILDAWTNPSHSVVLYHAENKFRVLRLFRSILITPAVHFTHHSREQAHNISDGSNFGARLSLWDRLFGTYVEPPSYIPDAGLFDEKSDYCRNPLRFIFQPYIRMLEELRGNKVRHWPAILFGPASYEPPVPATCKY</sequence>
<dbReference type="Pfam" id="PF04116">
    <property type="entry name" value="FA_hydroxylase"/>
    <property type="match status" value="1"/>
</dbReference>
<keyword evidence="8" id="KW-1185">Reference proteome</keyword>
<dbReference type="GO" id="GO:0016491">
    <property type="term" value="F:oxidoreductase activity"/>
    <property type="evidence" value="ECO:0007669"/>
    <property type="project" value="InterPro"/>
</dbReference>
<evidence type="ECO:0000313" key="8">
    <source>
        <dbReference type="Proteomes" id="UP000001351"/>
    </source>
</evidence>
<proteinExistence type="predicted"/>
<feature type="domain" description="Fatty acid hydroxylase" evidence="6">
    <location>
        <begin position="181"/>
        <end position="335"/>
    </location>
</feature>
<dbReference type="EMBL" id="CP002271">
    <property type="protein sequence ID" value="ADO73644.1"/>
    <property type="molecule type" value="Genomic_DNA"/>
</dbReference>
<dbReference type="HOGENOM" id="CLU_684805_0_0_7"/>
<dbReference type="AlphaFoldDB" id="E3FZ09"/>
<feature type="transmembrane region" description="Helical" evidence="5">
    <location>
        <begin position="130"/>
        <end position="150"/>
    </location>
</feature>
<protein>
    <submittedName>
        <fullName evidence="7">Sterol desaturase-like protein</fullName>
    </submittedName>
</protein>